<dbReference type="GO" id="GO:0006508">
    <property type="term" value="P:proteolysis"/>
    <property type="evidence" value="ECO:0007669"/>
    <property type="project" value="UniProtKB-KW"/>
</dbReference>
<dbReference type="VEuPathDB" id="AmoebaDB:KM1_317420"/>
<comment type="caution">
    <text evidence="6">The sequence shown here is derived from an EMBL/GenBank/DDBJ whole genome shotgun (WGS) entry which is preliminary data.</text>
</comment>
<dbReference type="GO" id="GO:0005634">
    <property type="term" value="C:nucleus"/>
    <property type="evidence" value="ECO:0007669"/>
    <property type="project" value="TreeGrafter"/>
</dbReference>
<comment type="similarity">
    <text evidence="1">Belongs to the peptidase C48 family.</text>
</comment>
<proteinExistence type="inferred from homology"/>
<keyword evidence="3" id="KW-0378">Hydrolase</keyword>
<dbReference type="EMBL" id="BDEQ01000001">
    <property type="protein sequence ID" value="GAT98300.1"/>
    <property type="molecule type" value="Genomic_DNA"/>
</dbReference>
<feature type="domain" description="Ubiquitin-like protease family profile" evidence="5">
    <location>
        <begin position="59"/>
        <end position="251"/>
    </location>
</feature>
<dbReference type="Gene3D" id="3.40.395.10">
    <property type="entry name" value="Adenoviral Proteinase, Chain A"/>
    <property type="match status" value="1"/>
</dbReference>
<dbReference type="VEuPathDB" id="AmoebaDB:EHI5A_268320"/>
<dbReference type="VEuPathDB" id="AmoebaDB:EHI_067510"/>
<dbReference type="PROSITE" id="PS50600">
    <property type="entry name" value="ULP_PROTEASE"/>
    <property type="match status" value="1"/>
</dbReference>
<dbReference type="AlphaFoldDB" id="A0A5K1VTR0"/>
<dbReference type="GO" id="GO:0016926">
    <property type="term" value="P:protein desumoylation"/>
    <property type="evidence" value="ECO:0007669"/>
    <property type="project" value="TreeGrafter"/>
</dbReference>
<dbReference type="Proteomes" id="UP000078387">
    <property type="component" value="Unassembled WGS sequence"/>
</dbReference>
<dbReference type="SUPFAM" id="SSF54001">
    <property type="entry name" value="Cysteine proteinases"/>
    <property type="match status" value="1"/>
</dbReference>
<reference evidence="6 7" key="1">
    <citation type="submission" date="2016-05" db="EMBL/GenBank/DDBJ databases">
        <title>First whole genome sequencing of Entamoeba histolytica HM1:IMSS-clone-6.</title>
        <authorList>
            <person name="Mukherjee Avik.K."/>
            <person name="Izumyama S."/>
            <person name="Nakada-Tsukui K."/>
            <person name="Nozaki T."/>
        </authorList>
    </citation>
    <scope>NUCLEOTIDE SEQUENCE [LARGE SCALE GENOMIC DNA]</scope>
    <source>
        <strain evidence="6 7">HM1:IMSS clone 6</strain>
    </source>
</reference>
<dbReference type="PANTHER" id="PTHR12606">
    <property type="entry name" value="SENTRIN/SUMO-SPECIFIC PROTEASE"/>
    <property type="match status" value="1"/>
</dbReference>
<organism evidence="6 7">
    <name type="scientific">Entamoeba histolytica</name>
    <dbReference type="NCBI Taxonomy" id="5759"/>
    <lineage>
        <taxon>Eukaryota</taxon>
        <taxon>Amoebozoa</taxon>
        <taxon>Evosea</taxon>
        <taxon>Archamoebae</taxon>
        <taxon>Mastigamoebida</taxon>
        <taxon>Entamoebidae</taxon>
        <taxon>Entamoeba</taxon>
    </lineage>
</organism>
<sequence>MTNPYDGYIQQILELKHQLDEQSKFVEEEYFESFNQIKEIASAIGFEDDKPIQPYQVGYQLSHRDIIMPSLPKEFSNAIDELKRGKCNSQIGISELLKSLRTEWLGDEVVNGFIELLQNKRIGFLNSFFFTKLSKNWSLSGNRIDYENSKRWVKNNDLFSYEKVLIPVNISNTHWVLCVIDNDEHTISVYDSLSGGRSCQNISLKIAAFVRRLADETGHLGTYNIIDIDDNPKQSNGYDCGAFTCKCADCISLGVPLEFTQKDMPKWRELLVAQVIVGKLIVPRD</sequence>
<evidence type="ECO:0000256" key="1">
    <source>
        <dbReference type="ARBA" id="ARBA00005234"/>
    </source>
</evidence>
<accession>A0A5K1VTR0</accession>
<gene>
    <name evidence="6" type="ORF">CL6EHI_067510</name>
</gene>
<dbReference type="GO" id="GO:0016929">
    <property type="term" value="F:deSUMOylase activity"/>
    <property type="evidence" value="ECO:0007669"/>
    <property type="project" value="TreeGrafter"/>
</dbReference>
<keyword evidence="2 6" id="KW-0645">Protease</keyword>
<protein>
    <submittedName>
        <fullName evidence="6">Ulp1 protease family c-terminal catalytic domain co</fullName>
    </submittedName>
</protein>
<dbReference type="FunFam" id="3.40.395.10:FF:000023">
    <property type="entry name" value="Ulp1 protease family c-terminal catalytic domain co"/>
    <property type="match status" value="1"/>
</dbReference>
<dbReference type="InterPro" id="IPR038765">
    <property type="entry name" value="Papain-like_cys_pep_sf"/>
</dbReference>
<evidence type="ECO:0000259" key="5">
    <source>
        <dbReference type="PROSITE" id="PS50600"/>
    </source>
</evidence>
<dbReference type="PANTHER" id="PTHR12606:SF141">
    <property type="entry name" value="GH15225P-RELATED"/>
    <property type="match status" value="1"/>
</dbReference>
<name>A0A5K1VTR0_ENTHI</name>
<evidence type="ECO:0000313" key="6">
    <source>
        <dbReference type="EMBL" id="GAT98300.1"/>
    </source>
</evidence>
<evidence type="ECO:0000256" key="2">
    <source>
        <dbReference type="ARBA" id="ARBA00022670"/>
    </source>
</evidence>
<evidence type="ECO:0000256" key="3">
    <source>
        <dbReference type="ARBA" id="ARBA00022801"/>
    </source>
</evidence>
<dbReference type="Pfam" id="PF02902">
    <property type="entry name" value="Peptidase_C48"/>
    <property type="match status" value="1"/>
</dbReference>
<evidence type="ECO:0000256" key="4">
    <source>
        <dbReference type="ARBA" id="ARBA00022807"/>
    </source>
</evidence>
<keyword evidence="4" id="KW-0788">Thiol protease</keyword>
<evidence type="ECO:0000313" key="7">
    <source>
        <dbReference type="Proteomes" id="UP000078387"/>
    </source>
</evidence>
<dbReference type="InterPro" id="IPR003653">
    <property type="entry name" value="Peptidase_C48_C"/>
</dbReference>
<dbReference type="OMA" id="DRAANSQ"/>